<protein>
    <recommendedName>
        <fullName evidence="3">Beta-glucuronidase C-terminal domain-containing protein</fullName>
    </recommendedName>
</protein>
<dbReference type="Gene3D" id="3.20.20.80">
    <property type="entry name" value="Glycosidases"/>
    <property type="match status" value="1"/>
</dbReference>
<accession>A0ABV5UQQ0</accession>
<evidence type="ECO:0000313" key="1">
    <source>
        <dbReference type="EMBL" id="MFB9714856.1"/>
    </source>
</evidence>
<keyword evidence="2" id="KW-1185">Reference proteome</keyword>
<dbReference type="PANTHER" id="PTHR36183:SF2">
    <property type="entry name" value="BETA-GLUCURONIDASE C-TERMINAL DOMAIN-CONTAINING PROTEIN"/>
    <property type="match status" value="1"/>
</dbReference>
<dbReference type="InterPro" id="IPR052974">
    <property type="entry name" value="GH79_Enzymes"/>
</dbReference>
<organism evidence="1 2">
    <name type="scientific">Arthrobacter methylotrophus</name>
    <dbReference type="NCBI Taxonomy" id="121291"/>
    <lineage>
        <taxon>Bacteria</taxon>
        <taxon>Bacillati</taxon>
        <taxon>Actinomycetota</taxon>
        <taxon>Actinomycetes</taxon>
        <taxon>Micrococcales</taxon>
        <taxon>Micrococcaceae</taxon>
        <taxon>Arthrobacter</taxon>
    </lineage>
</organism>
<reference evidence="1 2" key="1">
    <citation type="submission" date="2024-09" db="EMBL/GenBank/DDBJ databases">
        <authorList>
            <person name="Sun Q."/>
            <person name="Mori K."/>
        </authorList>
    </citation>
    <scope>NUCLEOTIDE SEQUENCE [LARGE SCALE GENOMIC DNA]</scope>
    <source>
        <strain evidence="1 2">JCM 13519</strain>
    </source>
</reference>
<comment type="caution">
    <text evidence="1">The sequence shown here is derived from an EMBL/GenBank/DDBJ whole genome shotgun (WGS) entry which is preliminary data.</text>
</comment>
<dbReference type="InterPro" id="IPR013780">
    <property type="entry name" value="Glyco_hydro_b"/>
</dbReference>
<proteinExistence type="predicted"/>
<evidence type="ECO:0000313" key="2">
    <source>
        <dbReference type="Proteomes" id="UP001589536"/>
    </source>
</evidence>
<dbReference type="EMBL" id="JBHMBH010000027">
    <property type="protein sequence ID" value="MFB9714856.1"/>
    <property type="molecule type" value="Genomic_DNA"/>
</dbReference>
<dbReference type="SUPFAM" id="SSF51445">
    <property type="entry name" value="(Trans)glycosidases"/>
    <property type="match status" value="1"/>
</dbReference>
<gene>
    <name evidence="1" type="ORF">ACFFPI_12060</name>
</gene>
<dbReference type="RefSeq" id="WP_376954396.1">
    <property type="nucleotide sequence ID" value="NZ_JBHMBH010000027.1"/>
</dbReference>
<dbReference type="InterPro" id="IPR017853">
    <property type="entry name" value="GH"/>
</dbReference>
<dbReference type="PANTHER" id="PTHR36183">
    <property type="entry name" value="BETA-GLUCURONIDASE"/>
    <property type="match status" value="1"/>
</dbReference>
<sequence>MVAIAALNGGTVAPSSKAEASSGPSKSYAPFNRPAYEQIASQAGATAPVTPTTVVVSKDETGTALPDGMMGLSFESDIMTDPRLDPGNSTLVAELKNLTKPVIRFGGQAADRRFFWTSASEGLPDWKLVPAFQGDTRQIVKVTPADLERINRTVVAADAKVLLTADLGHFDPDRAADFAKNASAIFGERLLGIAIGNEPNGYYVKGNPYLTLRPEDWSPSKFMDEFKAYESAISKTAPNVKIIGPETYSLNWLKPFAAQQTPSLGALSYHNYPLSTCLPNEEFFPTIARVTSRAHMDKVKTVVANIAKVAKDSGLPVWLTESGISSCPGSNETTRKHVAAMWIVNYALTVAQTGVTQLDVHGALDTCKGGPPASPICDTGAYKRPTGVMTEQAIYHGMMLVSALAPGMFHNVDQDGSENVYSYAIGHKDGSMSVVVVNQNDPKLSAQAPVAIQLPEAAATATMSQMTGPAFDAEAQTQIDSREDAGVPESQRAMIPGFVPGQQKVSLPLTSGTVTVLTFTF</sequence>
<dbReference type="Gene3D" id="2.60.40.1180">
    <property type="entry name" value="Golgi alpha-mannosidase II"/>
    <property type="match status" value="1"/>
</dbReference>
<dbReference type="Proteomes" id="UP001589536">
    <property type="component" value="Unassembled WGS sequence"/>
</dbReference>
<evidence type="ECO:0008006" key="3">
    <source>
        <dbReference type="Google" id="ProtNLM"/>
    </source>
</evidence>
<name>A0ABV5UQQ0_9MICC</name>